<evidence type="ECO:0000313" key="2">
    <source>
        <dbReference type="EMBL" id="TWJ32928.1"/>
    </source>
</evidence>
<sequence length="166" mass="17626">MHKRALIAALVASLTIPAAGLPMGSRPDDSRTMYFDGSAFREESRVGQPAIATRIGHYPKLLQEGSPGKTRPLPPETGALAGICYIQQSGGKLGSHPAFLPRPDMPVTVRGAGVEKETRCDGNGFFTLALPPGRYEVRSGADSGTVTIEPDKTTLIPLRGGKRMVD</sequence>
<evidence type="ECO:0000313" key="3">
    <source>
        <dbReference type="Proteomes" id="UP000319449"/>
    </source>
</evidence>
<reference evidence="2 3" key="1">
    <citation type="submission" date="2019-07" db="EMBL/GenBank/DDBJ databases">
        <title>Genomic Encyclopedia of Archaeal and Bacterial Type Strains, Phase II (KMG-II): from individual species to whole genera.</title>
        <authorList>
            <person name="Goeker M."/>
        </authorList>
    </citation>
    <scope>NUCLEOTIDE SEQUENCE [LARGE SCALE GENOMIC DNA]</scope>
    <source>
        <strain evidence="2 3">ATCC BAA-1139</strain>
    </source>
</reference>
<proteinExistence type="predicted"/>
<keyword evidence="1" id="KW-0732">Signal</keyword>
<organism evidence="2 3">
    <name type="scientific">Geobacter argillaceus</name>
    <dbReference type="NCBI Taxonomy" id="345631"/>
    <lineage>
        <taxon>Bacteria</taxon>
        <taxon>Pseudomonadati</taxon>
        <taxon>Thermodesulfobacteriota</taxon>
        <taxon>Desulfuromonadia</taxon>
        <taxon>Geobacterales</taxon>
        <taxon>Geobacteraceae</taxon>
        <taxon>Geobacter</taxon>
    </lineage>
</organism>
<feature type="chain" id="PRO_5021821710" description="Carboxypeptidase family protein" evidence="1">
    <location>
        <begin position="19"/>
        <end position="166"/>
    </location>
</feature>
<comment type="caution">
    <text evidence="2">The sequence shown here is derived from an EMBL/GenBank/DDBJ whole genome shotgun (WGS) entry which is preliminary data.</text>
</comment>
<dbReference type="OrthoDB" id="5398021at2"/>
<evidence type="ECO:0000256" key="1">
    <source>
        <dbReference type="SAM" id="SignalP"/>
    </source>
</evidence>
<gene>
    <name evidence="2" type="ORF">JN12_00338</name>
</gene>
<name>A0A562WRA4_9BACT</name>
<protein>
    <recommendedName>
        <fullName evidence="4">Carboxypeptidase family protein</fullName>
    </recommendedName>
</protein>
<evidence type="ECO:0008006" key="4">
    <source>
        <dbReference type="Google" id="ProtNLM"/>
    </source>
</evidence>
<dbReference type="AlphaFoldDB" id="A0A562WRA4"/>
<dbReference type="EMBL" id="VLLN01000002">
    <property type="protein sequence ID" value="TWJ32928.1"/>
    <property type="molecule type" value="Genomic_DNA"/>
</dbReference>
<keyword evidence="3" id="KW-1185">Reference proteome</keyword>
<feature type="signal peptide" evidence="1">
    <location>
        <begin position="1"/>
        <end position="18"/>
    </location>
</feature>
<dbReference type="RefSeq" id="WP_145017458.1">
    <property type="nucleotide sequence ID" value="NZ_VLLN01000002.1"/>
</dbReference>
<accession>A0A562WRA4</accession>
<dbReference type="Proteomes" id="UP000319449">
    <property type="component" value="Unassembled WGS sequence"/>
</dbReference>